<dbReference type="PRINTS" id="PR00097">
    <property type="entry name" value="ANTSNTHASEII"/>
</dbReference>
<keyword evidence="15" id="KW-0808">Transferase</keyword>
<dbReference type="GO" id="GO:0004359">
    <property type="term" value="F:glutaminase activity"/>
    <property type="evidence" value="ECO:0007669"/>
    <property type="project" value="UniProtKB-EC"/>
</dbReference>
<dbReference type="OrthoDB" id="9807137at2"/>
<dbReference type="EC" id="4.3.2.10" evidence="12"/>
<dbReference type="PROSITE" id="PS51273">
    <property type="entry name" value="GATASE_TYPE_1"/>
    <property type="match status" value="1"/>
</dbReference>
<dbReference type="InterPro" id="IPR017926">
    <property type="entry name" value="GATASE"/>
</dbReference>
<evidence type="ECO:0000256" key="9">
    <source>
        <dbReference type="ARBA" id="ARBA00023239"/>
    </source>
</evidence>
<feature type="active site" evidence="12 13">
    <location>
        <position position="185"/>
    </location>
</feature>
<dbReference type="RefSeq" id="WP_009144210.1">
    <property type="nucleotide sequence ID" value="NZ_GL831068.1"/>
</dbReference>
<keyword evidence="8 12" id="KW-0368">Histidine biosynthesis</keyword>
<dbReference type="AlphaFoldDB" id="E8LMS2"/>
<dbReference type="GO" id="GO:0016829">
    <property type="term" value="F:lyase activity"/>
    <property type="evidence" value="ECO:0007669"/>
    <property type="project" value="UniProtKB-KW"/>
</dbReference>
<proteinExistence type="inferred from homology"/>
<comment type="subcellular location">
    <subcellularLocation>
        <location evidence="1 12">Cytoplasm</location>
    </subcellularLocation>
</comment>
<dbReference type="GO" id="GO:0000105">
    <property type="term" value="P:L-histidine biosynthetic process"/>
    <property type="evidence" value="ECO:0007669"/>
    <property type="project" value="UniProtKB-UniRule"/>
</dbReference>
<accession>E8LMS2</accession>
<dbReference type="NCBIfam" id="TIGR01855">
    <property type="entry name" value="IMP_synth_hisH"/>
    <property type="match status" value="1"/>
</dbReference>
<feature type="active site" description="Nucleophile" evidence="12 13">
    <location>
        <position position="77"/>
    </location>
</feature>
<dbReference type="EMBL" id="AEVO01000146">
    <property type="protein sequence ID" value="EFY06185.1"/>
    <property type="molecule type" value="Genomic_DNA"/>
</dbReference>
<evidence type="ECO:0000313" key="15">
    <source>
        <dbReference type="EMBL" id="EFY06185.1"/>
    </source>
</evidence>
<comment type="catalytic activity">
    <reaction evidence="11 12">
        <text>L-glutamine + H2O = L-glutamate + NH4(+)</text>
        <dbReference type="Rhea" id="RHEA:15889"/>
        <dbReference type="ChEBI" id="CHEBI:15377"/>
        <dbReference type="ChEBI" id="CHEBI:28938"/>
        <dbReference type="ChEBI" id="CHEBI:29985"/>
        <dbReference type="ChEBI" id="CHEBI:58359"/>
        <dbReference type="EC" id="3.5.1.2"/>
    </reaction>
</comment>
<keyword evidence="15" id="KW-0328">Glycosyltransferase</keyword>
<evidence type="ECO:0000256" key="5">
    <source>
        <dbReference type="ARBA" id="ARBA00022605"/>
    </source>
</evidence>
<keyword evidence="16" id="KW-1185">Reference proteome</keyword>
<dbReference type="InterPro" id="IPR029062">
    <property type="entry name" value="Class_I_gatase-like"/>
</dbReference>
<evidence type="ECO:0000256" key="10">
    <source>
        <dbReference type="ARBA" id="ARBA00047838"/>
    </source>
</evidence>
<evidence type="ECO:0000256" key="4">
    <source>
        <dbReference type="ARBA" id="ARBA00022490"/>
    </source>
</evidence>
<keyword evidence="9 12" id="KW-0456">Lyase</keyword>
<keyword evidence="7 12" id="KW-0315">Glutamine amidotransferase</keyword>
<dbReference type="FunFam" id="3.40.50.880:FF:000009">
    <property type="entry name" value="Imidazole glycerol phosphate synthase subunit HisH"/>
    <property type="match status" value="1"/>
</dbReference>
<feature type="active site" evidence="12 13">
    <location>
        <position position="183"/>
    </location>
</feature>
<dbReference type="PRINTS" id="PR00096">
    <property type="entry name" value="GATASE"/>
</dbReference>
<dbReference type="PANTHER" id="PTHR42701:SF1">
    <property type="entry name" value="IMIDAZOLE GLYCEROL PHOSPHATE SYNTHASE SUBUNIT HISH"/>
    <property type="match status" value="1"/>
</dbReference>
<evidence type="ECO:0000256" key="13">
    <source>
        <dbReference type="PIRSR" id="PIRSR000495-1"/>
    </source>
</evidence>
<dbReference type="HOGENOM" id="CLU_071837_0_0_6"/>
<dbReference type="PIRSF" id="PIRSF000495">
    <property type="entry name" value="Amidotransf_hisH"/>
    <property type="match status" value="1"/>
</dbReference>
<dbReference type="Pfam" id="PF00117">
    <property type="entry name" value="GATase"/>
    <property type="match status" value="1"/>
</dbReference>
<evidence type="ECO:0000256" key="7">
    <source>
        <dbReference type="ARBA" id="ARBA00022962"/>
    </source>
</evidence>
<comment type="pathway">
    <text evidence="2 12">Amino-acid biosynthesis; L-histidine biosynthesis; L-histidine from 5-phospho-alpha-D-ribose 1-diphosphate: step 5/9.</text>
</comment>
<dbReference type="SUPFAM" id="SSF52317">
    <property type="entry name" value="Class I glutamine amidotransferase-like"/>
    <property type="match status" value="1"/>
</dbReference>
<evidence type="ECO:0000256" key="2">
    <source>
        <dbReference type="ARBA" id="ARBA00005091"/>
    </source>
</evidence>
<dbReference type="Proteomes" id="UP000018458">
    <property type="component" value="Unassembled WGS sequence"/>
</dbReference>
<evidence type="ECO:0000313" key="16">
    <source>
        <dbReference type="Proteomes" id="UP000018458"/>
    </source>
</evidence>
<dbReference type="CDD" id="cd01748">
    <property type="entry name" value="GATase1_IGP_Synthase"/>
    <property type="match status" value="1"/>
</dbReference>
<dbReference type="GO" id="GO:0000107">
    <property type="term" value="F:imidazoleglycerol-phosphate synthase activity"/>
    <property type="evidence" value="ECO:0007669"/>
    <property type="project" value="UniProtKB-UniRule"/>
</dbReference>
<keyword evidence="4 12" id="KW-0963">Cytoplasm</keyword>
<evidence type="ECO:0000256" key="6">
    <source>
        <dbReference type="ARBA" id="ARBA00022801"/>
    </source>
</evidence>
<dbReference type="PANTHER" id="PTHR42701">
    <property type="entry name" value="IMIDAZOLE GLYCEROL PHOSPHATE SYNTHASE SUBUNIT HISH"/>
    <property type="match status" value="1"/>
</dbReference>
<sequence>MKLCIIDTKSANLNSVVQALKRLDVEPIITSETDILNKADKLILPGVGTASAVMSGINDGFLYDFILNTKKPLLGICLGMQVLGAASAEVPLNSDLEEIKTLNIVSGKVRQLHGDDIILPHMGWNTVSHSDHPLFKGIKQDAYFYFVHSFAMDVGDYTIGTCEYGVKFTAALCRDNFMGVQFHPEKSGSVGAMLLNNFIKL</sequence>
<comment type="caution">
    <text evidence="15">The sequence shown here is derived from an EMBL/GenBank/DDBJ whole genome shotgun (WGS) entry which is preliminary data.</text>
</comment>
<comment type="function">
    <text evidence="12">IGPS catalyzes the conversion of PRFAR and glutamine to IGP, AICAR and glutamate. The HisH subunit catalyzes the hydrolysis of glutamine to glutamate and ammonia as part of the synthesis of IGP and AICAR. The resulting ammonia molecule is channeled to the active site of HisF.</text>
</comment>
<dbReference type="EC" id="3.5.1.2" evidence="12"/>
<dbReference type="GO" id="GO:0005737">
    <property type="term" value="C:cytoplasm"/>
    <property type="evidence" value="ECO:0007669"/>
    <property type="project" value="UniProtKB-SubCell"/>
</dbReference>
<feature type="domain" description="Glutamine amidotransferase" evidence="14">
    <location>
        <begin position="5"/>
        <end position="199"/>
    </location>
</feature>
<comment type="subunit">
    <text evidence="3 12">Heterodimer of HisH and HisF.</text>
</comment>
<dbReference type="eggNOG" id="COG0118">
    <property type="taxonomic scope" value="Bacteria"/>
</dbReference>
<dbReference type="HAMAP" id="MF_00278">
    <property type="entry name" value="HisH"/>
    <property type="match status" value="1"/>
</dbReference>
<evidence type="ECO:0000256" key="11">
    <source>
        <dbReference type="ARBA" id="ARBA00049534"/>
    </source>
</evidence>
<protein>
    <recommendedName>
        <fullName evidence="12">Imidazole glycerol phosphate synthase subunit HisH</fullName>
        <ecNumber evidence="12">4.3.2.10</ecNumber>
    </recommendedName>
    <alternativeName>
        <fullName evidence="12">IGP synthase glutaminase subunit</fullName>
        <ecNumber evidence="12">3.5.1.2</ecNumber>
    </alternativeName>
    <alternativeName>
        <fullName evidence="12">IGP synthase subunit HisH</fullName>
    </alternativeName>
    <alternativeName>
        <fullName evidence="12">ImGP synthase subunit HisH</fullName>
        <shortName evidence="12">IGPS subunit HisH</shortName>
    </alternativeName>
</protein>
<evidence type="ECO:0000259" key="14">
    <source>
        <dbReference type="Pfam" id="PF00117"/>
    </source>
</evidence>
<evidence type="ECO:0000256" key="12">
    <source>
        <dbReference type="HAMAP-Rule" id="MF_00278"/>
    </source>
</evidence>
<dbReference type="InterPro" id="IPR010139">
    <property type="entry name" value="Imidazole-glycPsynth_HisH"/>
</dbReference>
<reference evidence="15 16" key="1">
    <citation type="submission" date="2011-01" db="EMBL/GenBank/DDBJ databases">
        <authorList>
            <person name="Weinstock G."/>
            <person name="Sodergren E."/>
            <person name="Clifton S."/>
            <person name="Fulton L."/>
            <person name="Fulton B."/>
            <person name="Courtney L."/>
            <person name="Fronick C."/>
            <person name="Harrison M."/>
            <person name="Strong C."/>
            <person name="Farmer C."/>
            <person name="Delahaunty K."/>
            <person name="Markovic C."/>
            <person name="Hall O."/>
            <person name="Minx P."/>
            <person name="Tomlinson C."/>
            <person name="Mitreva M."/>
            <person name="Hou S."/>
            <person name="Chen J."/>
            <person name="Wollam A."/>
            <person name="Pepin K.H."/>
            <person name="Johnson M."/>
            <person name="Bhonagiri V."/>
            <person name="Zhang X."/>
            <person name="Suruliraj S."/>
            <person name="Warren W."/>
            <person name="Chinwalla A."/>
            <person name="Mardis E.R."/>
            <person name="Wilson R.K."/>
        </authorList>
    </citation>
    <scope>NUCLEOTIDE SEQUENCE [LARGE SCALE GENOMIC DNA]</scope>
    <source>
        <strain evidence="16">DSM 22608 / JCM 16073 / KCTC 15190 / YIT 12066</strain>
    </source>
</reference>
<evidence type="ECO:0000256" key="8">
    <source>
        <dbReference type="ARBA" id="ARBA00023102"/>
    </source>
</evidence>
<name>E8LMS2_SUCHY</name>
<dbReference type="Gene3D" id="3.40.50.880">
    <property type="match status" value="1"/>
</dbReference>
<keyword evidence="6 12" id="KW-0378">Hydrolase</keyword>
<keyword evidence="5 12" id="KW-0028">Amino-acid biosynthesis</keyword>
<dbReference type="STRING" id="762983.HMPREF9444_02067"/>
<organism evidence="15 16">
    <name type="scientific">Succinatimonas hippei (strain DSM 22608 / JCM 16073 / KCTC 15190 / YIT 12066)</name>
    <dbReference type="NCBI Taxonomy" id="762983"/>
    <lineage>
        <taxon>Bacteria</taxon>
        <taxon>Pseudomonadati</taxon>
        <taxon>Pseudomonadota</taxon>
        <taxon>Gammaproteobacteria</taxon>
        <taxon>Aeromonadales</taxon>
        <taxon>Succinivibrionaceae</taxon>
        <taxon>Succinatimonas</taxon>
    </lineage>
</organism>
<gene>
    <name evidence="12 15" type="primary">hisH</name>
    <name evidence="15" type="ORF">HMPREF9444_02067</name>
</gene>
<evidence type="ECO:0000256" key="3">
    <source>
        <dbReference type="ARBA" id="ARBA00011152"/>
    </source>
</evidence>
<comment type="catalytic activity">
    <reaction evidence="10 12">
        <text>5-[(5-phospho-1-deoxy-D-ribulos-1-ylimino)methylamino]-1-(5-phospho-beta-D-ribosyl)imidazole-4-carboxamide + L-glutamine = D-erythro-1-(imidazol-4-yl)glycerol 3-phosphate + 5-amino-1-(5-phospho-beta-D-ribosyl)imidazole-4-carboxamide + L-glutamate + H(+)</text>
        <dbReference type="Rhea" id="RHEA:24793"/>
        <dbReference type="ChEBI" id="CHEBI:15378"/>
        <dbReference type="ChEBI" id="CHEBI:29985"/>
        <dbReference type="ChEBI" id="CHEBI:58278"/>
        <dbReference type="ChEBI" id="CHEBI:58359"/>
        <dbReference type="ChEBI" id="CHEBI:58475"/>
        <dbReference type="ChEBI" id="CHEBI:58525"/>
        <dbReference type="EC" id="4.3.2.10"/>
    </reaction>
</comment>
<dbReference type="UniPathway" id="UPA00031">
    <property type="reaction ID" value="UER00010"/>
</dbReference>
<evidence type="ECO:0000256" key="1">
    <source>
        <dbReference type="ARBA" id="ARBA00004496"/>
    </source>
</evidence>